<dbReference type="EMBL" id="MVGT01000820">
    <property type="protein sequence ID" value="OVA15311.1"/>
    <property type="molecule type" value="Genomic_DNA"/>
</dbReference>
<protein>
    <submittedName>
        <fullName evidence="6">Cyclin</fullName>
    </submittedName>
</protein>
<evidence type="ECO:0000256" key="2">
    <source>
        <dbReference type="ARBA" id="ARBA00023127"/>
    </source>
</evidence>
<name>A0A200QTV7_MACCD</name>
<dbReference type="SMART" id="SM00385">
    <property type="entry name" value="CYCLIN"/>
    <property type="match status" value="1"/>
</dbReference>
<dbReference type="InterPro" id="IPR004367">
    <property type="entry name" value="Cyclin_C-dom"/>
</dbReference>
<reference evidence="6 8" key="1">
    <citation type="journal article" date="2017" name="Mol. Plant">
        <title>The Genome of Medicinal Plant Macleaya cordata Provides New Insights into Benzylisoquinoline Alkaloids Metabolism.</title>
        <authorList>
            <person name="Liu X."/>
            <person name="Liu Y."/>
            <person name="Huang P."/>
            <person name="Ma Y."/>
            <person name="Qing Z."/>
            <person name="Tang Q."/>
            <person name="Cao H."/>
            <person name="Cheng P."/>
            <person name="Zheng Y."/>
            <person name="Yuan Z."/>
            <person name="Zhou Y."/>
            <person name="Liu J."/>
            <person name="Tang Z."/>
            <person name="Zhuo Y."/>
            <person name="Zhang Y."/>
            <person name="Yu L."/>
            <person name="Huang J."/>
            <person name="Yang P."/>
            <person name="Peng Q."/>
            <person name="Zhang J."/>
            <person name="Jiang W."/>
            <person name="Zhang Z."/>
            <person name="Lin K."/>
            <person name="Ro D.K."/>
            <person name="Chen X."/>
            <person name="Xiong X."/>
            <person name="Shang Y."/>
            <person name="Huang S."/>
            <person name="Zeng J."/>
        </authorList>
    </citation>
    <scope>NUCLEOTIDE SEQUENCE [LARGE SCALE GENOMIC DNA]</scope>
    <source>
        <strain evidence="6">BLH2017</strain>
        <strain evidence="8">cv. BLH2017</strain>
        <tissue evidence="6">Root</tissue>
    </source>
</reference>
<dbReference type="OrthoDB" id="5590282at2759"/>
<feature type="domain" description="Cyclin-like" evidence="5">
    <location>
        <begin position="476"/>
        <end position="563"/>
    </location>
</feature>
<keyword evidence="8" id="KW-1185">Reference proteome</keyword>
<dbReference type="STRING" id="56857.A0A200QTV7"/>
<dbReference type="AlphaFoldDB" id="A0A200QTV7"/>
<dbReference type="Pfam" id="PF02984">
    <property type="entry name" value="Cyclin_C"/>
    <property type="match status" value="1"/>
</dbReference>
<evidence type="ECO:0000256" key="1">
    <source>
        <dbReference type="ARBA" id="ARBA00022618"/>
    </source>
</evidence>
<evidence type="ECO:0000313" key="8">
    <source>
        <dbReference type="Proteomes" id="UP000195402"/>
    </source>
</evidence>
<dbReference type="InterPro" id="IPR013763">
    <property type="entry name" value="Cyclin-like_dom"/>
</dbReference>
<evidence type="ECO:0000313" key="6">
    <source>
        <dbReference type="EMBL" id="OVA13882.1"/>
    </source>
</evidence>
<keyword evidence="1" id="KW-0132">Cell division</keyword>
<dbReference type="Gene3D" id="1.10.472.10">
    <property type="entry name" value="Cyclin-like"/>
    <property type="match status" value="2"/>
</dbReference>
<dbReference type="OMA" id="WVMETHV"/>
<dbReference type="InterPro" id="IPR006671">
    <property type="entry name" value="Cyclin_N"/>
</dbReference>
<evidence type="ECO:0000313" key="7">
    <source>
        <dbReference type="EMBL" id="OVA15311.1"/>
    </source>
</evidence>
<dbReference type="EMBL" id="MVGT01001068">
    <property type="protein sequence ID" value="OVA13882.1"/>
    <property type="molecule type" value="Genomic_DNA"/>
</dbReference>
<comment type="similarity">
    <text evidence="4">Belongs to the cyclin family.</text>
</comment>
<dbReference type="InterPro" id="IPR036915">
    <property type="entry name" value="Cyclin-like_sf"/>
</dbReference>
<dbReference type="Proteomes" id="UP000195402">
    <property type="component" value="Unassembled WGS sequence"/>
</dbReference>
<evidence type="ECO:0000256" key="3">
    <source>
        <dbReference type="ARBA" id="ARBA00023306"/>
    </source>
</evidence>
<proteinExistence type="inferred from homology"/>
<dbReference type="SUPFAM" id="SSF47954">
    <property type="entry name" value="Cyclin-like"/>
    <property type="match status" value="2"/>
</dbReference>
<evidence type="ECO:0000256" key="4">
    <source>
        <dbReference type="RuleBase" id="RU000383"/>
    </source>
</evidence>
<dbReference type="PANTHER" id="PTHR10177">
    <property type="entry name" value="CYCLINS"/>
    <property type="match status" value="1"/>
</dbReference>
<sequence>MNTNASVISKQRISSAKNRRFQPVSFIKKLRSKIPRRKRFQISPILGESSSNSLFGDNESELSVFPVVSSSSCFPDEISSSSNWISVGTENFKKFKSSRRKRQAEITTENRADVSNSRQLEKIPGEDCRTITRSYYRQKVSEKAIEKGNGGGGAELSETYSCVESFSGAEARTLSRAGEFPERNLIWKSRAPKVAEQAGENEGDTASAGVISLSETSCIQTITQEKSRKNFKSDEVSGEISIKRAKKSVEIQGDNASEVCFLKSPYESKDQNLVGDSLEKTTKEEENRVPDASFSEISRNYVELNLESTANQKPNDLEFDYALACSEDFSYEEGSDDSTIYPIPLSDLDSDIFPSNSDVEFSDYTKSLFESQSPSDFSAGNSYPTAYFSLLLQYTKQFFKLSSSSPDHSKVRLQVQDEYFDEFTFLRFEDEIHEESYKKFRSRERREVVLRDYINEYFSTSEYGDLVLEQRMVMVNWIIEESNVRELNLETTFLGVSLLDRFLNKGFFKNKRKLQVLGIACLTLATRIEENQPLNSVRQRTFHVGSNAFSRCEVVAMEWLVQEVLHFQCFLPTTYNFLWFYLEAAKADREMEETAKYLAVLSLLNHEHLRYWPSTIAAGLVILSALAAKQDPSCLWVIESQGLG</sequence>
<keyword evidence="2 4" id="KW-0195">Cyclin</keyword>
<dbReference type="InterPro" id="IPR039361">
    <property type="entry name" value="Cyclin"/>
</dbReference>
<organism evidence="6 8">
    <name type="scientific">Macleaya cordata</name>
    <name type="common">Five-seeded plume-poppy</name>
    <name type="synonym">Bocconia cordata</name>
    <dbReference type="NCBI Taxonomy" id="56857"/>
    <lineage>
        <taxon>Eukaryota</taxon>
        <taxon>Viridiplantae</taxon>
        <taxon>Streptophyta</taxon>
        <taxon>Embryophyta</taxon>
        <taxon>Tracheophyta</taxon>
        <taxon>Spermatophyta</taxon>
        <taxon>Magnoliopsida</taxon>
        <taxon>Ranunculales</taxon>
        <taxon>Papaveraceae</taxon>
        <taxon>Papaveroideae</taxon>
        <taxon>Macleaya</taxon>
    </lineage>
</organism>
<dbReference type="Pfam" id="PF00134">
    <property type="entry name" value="Cyclin_N"/>
    <property type="match status" value="1"/>
</dbReference>
<gene>
    <name evidence="6" type="ORF">BVC80_1781g3</name>
    <name evidence="7" type="ORF">BVC80_4695g1</name>
</gene>
<evidence type="ECO:0000259" key="5">
    <source>
        <dbReference type="SMART" id="SM00385"/>
    </source>
</evidence>
<comment type="caution">
    <text evidence="6">The sequence shown here is derived from an EMBL/GenBank/DDBJ whole genome shotgun (WGS) entry which is preliminary data.</text>
</comment>
<keyword evidence="3" id="KW-0131">Cell cycle</keyword>
<dbReference type="FunCoup" id="A0A200QTV7">
    <property type="interactions" value="640"/>
</dbReference>
<accession>A0A200QTV7</accession>
<dbReference type="GO" id="GO:0051301">
    <property type="term" value="P:cell division"/>
    <property type="evidence" value="ECO:0007669"/>
    <property type="project" value="UniProtKB-KW"/>
</dbReference>